<accession>A0AAW4FXT5</accession>
<dbReference type="Proteomes" id="UP000744980">
    <property type="component" value="Unassembled WGS sequence"/>
</dbReference>
<organism evidence="2 3">
    <name type="scientific">Ensifer canadensis</name>
    <dbReference type="NCBI Taxonomy" id="555315"/>
    <lineage>
        <taxon>Bacteria</taxon>
        <taxon>Pseudomonadati</taxon>
        <taxon>Pseudomonadota</taxon>
        <taxon>Alphaproteobacteria</taxon>
        <taxon>Hyphomicrobiales</taxon>
        <taxon>Rhizobiaceae</taxon>
        <taxon>Sinorhizobium/Ensifer group</taxon>
        <taxon>Ensifer</taxon>
    </lineage>
</organism>
<comment type="caution">
    <text evidence="2">The sequence shown here is derived from an EMBL/GenBank/DDBJ whole genome shotgun (WGS) entry which is preliminary data.</text>
</comment>
<feature type="region of interest" description="Disordered" evidence="1">
    <location>
        <begin position="48"/>
        <end position="115"/>
    </location>
</feature>
<evidence type="ECO:0000313" key="2">
    <source>
        <dbReference type="EMBL" id="MBM3096306.1"/>
    </source>
</evidence>
<proteinExistence type="predicted"/>
<protein>
    <submittedName>
        <fullName evidence="2">Uncharacterized protein</fullName>
    </submittedName>
</protein>
<dbReference type="AlphaFoldDB" id="A0AAW4FXT5"/>
<reference evidence="2 3" key="1">
    <citation type="submission" date="2020-01" db="EMBL/GenBank/DDBJ databases">
        <title>Draft genome assembly of Ensifer adhaerens T173.</title>
        <authorList>
            <person name="Craig J.E."/>
            <person name="Stinchcombe J.R."/>
        </authorList>
    </citation>
    <scope>NUCLEOTIDE SEQUENCE [LARGE SCALE GENOMIC DNA]</scope>
    <source>
        <strain evidence="2 3">T173</strain>
    </source>
</reference>
<dbReference type="EMBL" id="WXFA01000088">
    <property type="protein sequence ID" value="MBM3096306.1"/>
    <property type="molecule type" value="Genomic_DNA"/>
</dbReference>
<keyword evidence="3" id="KW-1185">Reference proteome</keyword>
<name>A0AAW4FXT5_9HYPH</name>
<evidence type="ECO:0000256" key="1">
    <source>
        <dbReference type="SAM" id="MobiDB-lite"/>
    </source>
</evidence>
<evidence type="ECO:0000313" key="3">
    <source>
        <dbReference type="Proteomes" id="UP000744980"/>
    </source>
</evidence>
<gene>
    <name evidence="2" type="ORF">GFB56_37320</name>
</gene>
<sequence length="115" mass="13095">MKKTDQTRRELNSFLAINGEVPFLDDFPENTFYLFEVVRRNYLDARSNHFAHRPNPSRPGAEQADVSPALSMRRRRGISTLEFRGRSARRGRPLSVSRSLFQAAAGEEGSDRLAV</sequence>